<sequence>MISKDPYKILGVSPTASDAEIKSAYKELVKKYHPDQYQDNPLADVAEEKMSEINAAYDQIMTSRRGGGYQSAESGYDGYASSQGFDSGYIRSLIQSGSYTQADQILDNVSSSERNAEWYFLKGTICHRRGWLNEAYNNFTRAVQLDPNNMEYQSVLAQMNRQRSGYMSGNPTQGYQAGGMSGPDCCSSLCCADCCCEMMGGDLIPCC</sequence>
<comment type="caution">
    <text evidence="4">The sequence shown here is derived from an EMBL/GenBank/DDBJ whole genome shotgun (WGS) entry which is preliminary data.</text>
</comment>
<dbReference type="InterPro" id="IPR011990">
    <property type="entry name" value="TPR-like_helical_dom_sf"/>
</dbReference>
<evidence type="ECO:0000256" key="2">
    <source>
        <dbReference type="PROSITE-ProRule" id="PRU00339"/>
    </source>
</evidence>
<keyword evidence="5" id="KW-1185">Reference proteome</keyword>
<reference evidence="4 5" key="1">
    <citation type="journal article" date="2021" name="ISME Commun">
        <title>Automated analysis of genomic sequences facilitates high-throughput and comprehensive description of bacteria.</title>
        <authorList>
            <person name="Hitch T.C.A."/>
        </authorList>
    </citation>
    <scope>NUCLEOTIDE SEQUENCE [LARGE SCALE GENOMIC DNA]</scope>
    <source>
        <strain evidence="4 5">Sanger_31</strain>
    </source>
</reference>
<dbReference type="Proteomes" id="UP001208131">
    <property type="component" value="Unassembled WGS sequence"/>
</dbReference>
<dbReference type="InterPro" id="IPR001623">
    <property type="entry name" value="DnaJ_domain"/>
</dbReference>
<evidence type="ECO:0000256" key="1">
    <source>
        <dbReference type="ARBA" id="ARBA00022705"/>
    </source>
</evidence>
<protein>
    <submittedName>
        <fullName evidence="4">DnaJ domain-containing protein</fullName>
    </submittedName>
</protein>
<dbReference type="EMBL" id="JAOQJZ010000001">
    <property type="protein sequence ID" value="MCU6704492.1"/>
    <property type="molecule type" value="Genomic_DNA"/>
</dbReference>
<dbReference type="PROSITE" id="PS50076">
    <property type="entry name" value="DNAJ_2"/>
    <property type="match status" value="1"/>
</dbReference>
<evidence type="ECO:0000259" key="3">
    <source>
        <dbReference type="PROSITE" id="PS50076"/>
    </source>
</evidence>
<feature type="repeat" description="TPR" evidence="2">
    <location>
        <begin position="116"/>
        <end position="149"/>
    </location>
</feature>
<dbReference type="AlphaFoldDB" id="A0AAE3IHM5"/>
<keyword evidence="2" id="KW-0802">TPR repeat</keyword>
<dbReference type="SMART" id="SM00271">
    <property type="entry name" value="DnaJ"/>
    <property type="match status" value="1"/>
</dbReference>
<gene>
    <name evidence="4" type="ORF">OCV57_00940</name>
</gene>
<accession>A0AAE3IHM5</accession>
<name>A0AAE3IHM5_9FIRM</name>
<dbReference type="SUPFAM" id="SSF46565">
    <property type="entry name" value="Chaperone J-domain"/>
    <property type="match status" value="1"/>
</dbReference>
<dbReference type="PRINTS" id="PR00625">
    <property type="entry name" value="JDOMAIN"/>
</dbReference>
<dbReference type="GO" id="GO:0006260">
    <property type="term" value="P:DNA replication"/>
    <property type="evidence" value="ECO:0007669"/>
    <property type="project" value="UniProtKB-KW"/>
</dbReference>
<dbReference type="CDD" id="cd06257">
    <property type="entry name" value="DnaJ"/>
    <property type="match status" value="1"/>
</dbReference>
<dbReference type="PROSITE" id="PS50005">
    <property type="entry name" value="TPR"/>
    <property type="match status" value="1"/>
</dbReference>
<organism evidence="4 5">
    <name type="scientific">Hominimerdicola aceti</name>
    <dbReference type="NCBI Taxonomy" id="2981726"/>
    <lineage>
        <taxon>Bacteria</taxon>
        <taxon>Bacillati</taxon>
        <taxon>Bacillota</taxon>
        <taxon>Clostridia</taxon>
        <taxon>Eubacteriales</taxon>
        <taxon>Oscillospiraceae</taxon>
        <taxon>Hominimerdicola</taxon>
    </lineage>
</organism>
<dbReference type="Gene3D" id="1.25.40.10">
    <property type="entry name" value="Tetratricopeptide repeat domain"/>
    <property type="match status" value="1"/>
</dbReference>
<evidence type="ECO:0000313" key="5">
    <source>
        <dbReference type="Proteomes" id="UP001208131"/>
    </source>
</evidence>
<keyword evidence="1" id="KW-0235">DNA replication</keyword>
<dbReference type="Pfam" id="PF00226">
    <property type="entry name" value="DnaJ"/>
    <property type="match status" value="1"/>
</dbReference>
<dbReference type="RefSeq" id="WP_022287430.1">
    <property type="nucleotide sequence ID" value="NZ_JAOQJZ010000001.1"/>
</dbReference>
<feature type="domain" description="J" evidence="3">
    <location>
        <begin position="5"/>
        <end position="80"/>
    </location>
</feature>
<dbReference type="PANTHER" id="PTHR24074">
    <property type="entry name" value="CO-CHAPERONE PROTEIN DJLA"/>
    <property type="match status" value="1"/>
</dbReference>
<dbReference type="InterPro" id="IPR036869">
    <property type="entry name" value="J_dom_sf"/>
</dbReference>
<dbReference type="InterPro" id="IPR050817">
    <property type="entry name" value="DjlA_DnaK_co-chaperone"/>
</dbReference>
<evidence type="ECO:0000313" key="4">
    <source>
        <dbReference type="EMBL" id="MCU6704492.1"/>
    </source>
</evidence>
<dbReference type="Gene3D" id="1.10.287.110">
    <property type="entry name" value="DnaJ domain"/>
    <property type="match status" value="1"/>
</dbReference>
<proteinExistence type="predicted"/>
<dbReference type="SUPFAM" id="SSF48452">
    <property type="entry name" value="TPR-like"/>
    <property type="match status" value="1"/>
</dbReference>
<dbReference type="InterPro" id="IPR019734">
    <property type="entry name" value="TPR_rpt"/>
</dbReference>